<reference evidence="1" key="1">
    <citation type="submission" date="2020-05" db="EMBL/GenBank/DDBJ databases">
        <authorList>
            <person name="Chiriac C."/>
            <person name="Salcher M."/>
            <person name="Ghai R."/>
            <person name="Kavagutti S V."/>
        </authorList>
    </citation>
    <scope>NUCLEOTIDE SEQUENCE</scope>
</reference>
<dbReference type="SUPFAM" id="SSF53335">
    <property type="entry name" value="S-adenosyl-L-methionine-dependent methyltransferases"/>
    <property type="match status" value="1"/>
</dbReference>
<name>A0A6J6YQF9_9ZZZZ</name>
<dbReference type="PANTHER" id="PTHR43861">
    <property type="entry name" value="TRANS-ACONITATE 2-METHYLTRANSFERASE-RELATED"/>
    <property type="match status" value="1"/>
</dbReference>
<proteinExistence type="predicted"/>
<organism evidence="1">
    <name type="scientific">freshwater metagenome</name>
    <dbReference type="NCBI Taxonomy" id="449393"/>
    <lineage>
        <taxon>unclassified sequences</taxon>
        <taxon>metagenomes</taxon>
        <taxon>ecological metagenomes</taxon>
    </lineage>
</organism>
<gene>
    <name evidence="1" type="ORF">UFOPK3046_01194</name>
</gene>
<dbReference type="CDD" id="cd02440">
    <property type="entry name" value="AdoMet_MTases"/>
    <property type="match status" value="1"/>
</dbReference>
<dbReference type="AlphaFoldDB" id="A0A6J6YQF9"/>
<evidence type="ECO:0000313" key="1">
    <source>
        <dbReference type="EMBL" id="CAB4811690.1"/>
    </source>
</evidence>
<dbReference type="Gene3D" id="3.40.50.150">
    <property type="entry name" value="Vaccinia Virus protein VP39"/>
    <property type="match status" value="1"/>
</dbReference>
<dbReference type="EMBL" id="CAFAAQ010000109">
    <property type="protein sequence ID" value="CAB4811690.1"/>
    <property type="molecule type" value="Genomic_DNA"/>
</dbReference>
<accession>A0A6J6YQF9</accession>
<protein>
    <submittedName>
        <fullName evidence="1">Unannotated protein</fullName>
    </submittedName>
</protein>
<sequence length="318" mass="35431">MQKEVFDQERYADLFSQVKEDSVGHRSTEQELCPACGGPGRDRNYRIESFDLFRCRLCGTEYLVQSPDRDPVDSTYWDGYKFELYATDLVQANYEDRYEQILSGVEAKHGPLESVLDIGCGIGNFIDWASRRGMRAVGADVDAGAVETAQGRGLTAYNVDDLPAEIPDGSVDLLTLWDVIEHVHDPRGLLQRSLRYLRPGGLVVMETPDVQFPARPFVIAVRKIAEPIRWSDMLYYADHQVYFSGRGLSTLMARCGLNVVDQQGMRSPTAKMANVMEHWAATGTGAGKLGPALYKPVDIAMRAIGMTNKLIMVGQLPE</sequence>
<dbReference type="Pfam" id="PF13489">
    <property type="entry name" value="Methyltransf_23"/>
    <property type="match status" value="1"/>
</dbReference>
<dbReference type="InterPro" id="IPR029063">
    <property type="entry name" value="SAM-dependent_MTases_sf"/>
</dbReference>